<dbReference type="SUPFAM" id="SSF53850">
    <property type="entry name" value="Periplasmic binding protein-like II"/>
    <property type="match status" value="1"/>
</dbReference>
<dbReference type="InterPro" id="IPR039424">
    <property type="entry name" value="SBP_5"/>
</dbReference>
<dbReference type="PANTHER" id="PTHR30290:SF38">
    <property type="entry name" value="D,D-DIPEPTIDE-BINDING PERIPLASMIC PROTEIN DDPA-RELATED"/>
    <property type="match status" value="1"/>
</dbReference>
<accession>A0ABS2REM5</accession>
<dbReference type="InterPro" id="IPR030678">
    <property type="entry name" value="Peptide/Ni-bd"/>
</dbReference>
<sequence length="501" mass="54756">MRLKSLRALVCAVVALTVLAACTSPPSSGSGQDGARQQLVVGATLEPPTLDPSASDAASIPQVFLYNVYETLLKVDSNGKMAPLLAERWQISPDRRTYTFTLQPSAVFPDGRPVTATDAVWSMQRFRRGDNVAAKSQLAVVKSAKAKDDKTLVVTLARPSNSWLFNMASTAGMVFDSKATSDFATAPAGSGPYALDRWTKGSEIVLKRNDAYWGDKATFSRVTFRYFADPNAENSSMLSGGLDIISSVQAPQAINQFSDTSRYTVIEGTTNGEVVMALNNQSKALKDRRVRQAINYAIDRKALVDTVWNGKGTLIGSMVPPTDPWYEDLSNTYPYNPAKARQLLKAAGYAGGLKLRMRVPVVPYATSSAQFVASQLNDVGVDVSIEELEFPRWLDQVFTKADYDLTIVNHVEPRDIVKYADPSYYWRYDNPRVTKLVAEADQGTQAEQIAKMKQVARILADDAAADWLFLFPNLVVTTTKVTGVPKNATTLSFDLAGIAKT</sequence>
<gene>
    <name evidence="4" type="ORF">JOE57_000372</name>
</gene>
<dbReference type="Proteomes" id="UP000704762">
    <property type="component" value="Unassembled WGS sequence"/>
</dbReference>
<keyword evidence="1 2" id="KW-0732">Signal</keyword>
<dbReference type="Gene3D" id="3.10.105.10">
    <property type="entry name" value="Dipeptide-binding Protein, Domain 3"/>
    <property type="match status" value="1"/>
</dbReference>
<feature type="chain" id="PRO_5047289938" evidence="2">
    <location>
        <begin position="21"/>
        <end position="501"/>
    </location>
</feature>
<dbReference type="PROSITE" id="PS51257">
    <property type="entry name" value="PROKAR_LIPOPROTEIN"/>
    <property type="match status" value="1"/>
</dbReference>
<feature type="signal peptide" evidence="2">
    <location>
        <begin position="1"/>
        <end position="20"/>
    </location>
</feature>
<organism evidence="4 5">
    <name type="scientific">Microlunatus panaciterrae</name>
    <dbReference type="NCBI Taxonomy" id="400768"/>
    <lineage>
        <taxon>Bacteria</taxon>
        <taxon>Bacillati</taxon>
        <taxon>Actinomycetota</taxon>
        <taxon>Actinomycetes</taxon>
        <taxon>Propionibacteriales</taxon>
        <taxon>Propionibacteriaceae</taxon>
        <taxon>Microlunatus</taxon>
    </lineage>
</organism>
<reference evidence="4 5" key="1">
    <citation type="submission" date="2021-01" db="EMBL/GenBank/DDBJ databases">
        <title>Sequencing the genomes of 1000 actinobacteria strains.</title>
        <authorList>
            <person name="Klenk H.-P."/>
        </authorList>
    </citation>
    <scope>NUCLEOTIDE SEQUENCE [LARGE SCALE GENOMIC DNA]</scope>
    <source>
        <strain evidence="4 5">DSM 18662</strain>
    </source>
</reference>
<dbReference type="Pfam" id="PF00496">
    <property type="entry name" value="SBP_bac_5"/>
    <property type="match status" value="1"/>
</dbReference>
<dbReference type="CDD" id="cd08494">
    <property type="entry name" value="PBP2_NikA_DppA_OppA_like_6"/>
    <property type="match status" value="1"/>
</dbReference>
<name>A0ABS2REM5_9ACTN</name>
<proteinExistence type="predicted"/>
<dbReference type="Gene3D" id="3.40.190.10">
    <property type="entry name" value="Periplasmic binding protein-like II"/>
    <property type="match status" value="1"/>
</dbReference>
<evidence type="ECO:0000313" key="4">
    <source>
        <dbReference type="EMBL" id="MBM7797451.1"/>
    </source>
</evidence>
<dbReference type="Gene3D" id="3.90.76.10">
    <property type="entry name" value="Dipeptide-binding Protein, Domain 1"/>
    <property type="match status" value="1"/>
</dbReference>
<evidence type="ECO:0000256" key="2">
    <source>
        <dbReference type="SAM" id="SignalP"/>
    </source>
</evidence>
<dbReference type="PANTHER" id="PTHR30290">
    <property type="entry name" value="PERIPLASMIC BINDING COMPONENT OF ABC TRANSPORTER"/>
    <property type="match status" value="1"/>
</dbReference>
<evidence type="ECO:0000256" key="1">
    <source>
        <dbReference type="ARBA" id="ARBA00022729"/>
    </source>
</evidence>
<dbReference type="PIRSF" id="PIRSF002741">
    <property type="entry name" value="MppA"/>
    <property type="match status" value="1"/>
</dbReference>
<evidence type="ECO:0000259" key="3">
    <source>
        <dbReference type="Pfam" id="PF00496"/>
    </source>
</evidence>
<feature type="domain" description="Solute-binding protein family 5" evidence="3">
    <location>
        <begin position="81"/>
        <end position="410"/>
    </location>
</feature>
<comment type="caution">
    <text evidence="4">The sequence shown here is derived from an EMBL/GenBank/DDBJ whole genome shotgun (WGS) entry which is preliminary data.</text>
</comment>
<dbReference type="InterPro" id="IPR000914">
    <property type="entry name" value="SBP_5_dom"/>
</dbReference>
<keyword evidence="5" id="KW-1185">Reference proteome</keyword>
<protein>
    <submittedName>
        <fullName evidence="4">Peptide/nickel transport system substrate-binding protein</fullName>
    </submittedName>
</protein>
<evidence type="ECO:0000313" key="5">
    <source>
        <dbReference type="Proteomes" id="UP000704762"/>
    </source>
</evidence>
<dbReference type="RefSeq" id="WP_204916134.1">
    <property type="nucleotide sequence ID" value="NZ_BAAAQP010000003.1"/>
</dbReference>
<dbReference type="EMBL" id="JAFBCF010000001">
    <property type="protein sequence ID" value="MBM7797451.1"/>
    <property type="molecule type" value="Genomic_DNA"/>
</dbReference>